<protein>
    <submittedName>
        <fullName evidence="2">Uncharacterized protein</fullName>
    </submittedName>
</protein>
<feature type="compositionally biased region" description="Basic and acidic residues" evidence="1">
    <location>
        <begin position="15"/>
        <end position="26"/>
    </location>
</feature>
<evidence type="ECO:0000313" key="2">
    <source>
        <dbReference type="EMBL" id="VVU94526.1"/>
    </source>
</evidence>
<sequence length="63" mass="7432">MGRKDGQNNTRRERKLTSKRKDKERGIYNSKHVRLAEQKNSNSLPKEEKPPGKNSKADKQRRK</sequence>
<organism evidence="2">
    <name type="scientific">seawater metagenome</name>
    <dbReference type="NCBI Taxonomy" id="1561972"/>
    <lineage>
        <taxon>unclassified sequences</taxon>
        <taxon>metagenomes</taxon>
        <taxon>ecological metagenomes</taxon>
    </lineage>
</organism>
<name>A0A5E8CHK5_9ZZZZ</name>
<proteinExistence type="predicted"/>
<accession>A0A5E8CHK5</accession>
<gene>
    <name evidence="2" type="ORF">CPAV1605_251</name>
</gene>
<dbReference type="AlphaFoldDB" id="A0A5E8CHK5"/>
<dbReference type="EMBL" id="CABVLZ010000001">
    <property type="protein sequence ID" value="VVU94526.1"/>
    <property type="molecule type" value="Genomic_DNA"/>
</dbReference>
<evidence type="ECO:0000256" key="1">
    <source>
        <dbReference type="SAM" id="MobiDB-lite"/>
    </source>
</evidence>
<feature type="compositionally biased region" description="Basic and acidic residues" evidence="1">
    <location>
        <begin position="45"/>
        <end position="63"/>
    </location>
</feature>
<reference evidence="2" key="1">
    <citation type="submission" date="2019-09" db="EMBL/GenBank/DDBJ databases">
        <authorList>
            <person name="Needham M D."/>
        </authorList>
    </citation>
    <scope>NUCLEOTIDE SEQUENCE</scope>
</reference>
<feature type="region of interest" description="Disordered" evidence="1">
    <location>
        <begin position="1"/>
        <end position="63"/>
    </location>
</feature>